<dbReference type="OrthoDB" id="9800887at2"/>
<evidence type="ECO:0000313" key="4">
    <source>
        <dbReference type="Proteomes" id="UP000276232"/>
    </source>
</evidence>
<keyword evidence="3" id="KW-0223">Dioxygenase</keyword>
<reference evidence="3 4" key="1">
    <citation type="journal article" date="2015" name="Stand. Genomic Sci.">
        <title>Genomic Encyclopedia of Bacterial and Archaeal Type Strains, Phase III: the genomes of soil and plant-associated and newly described type strains.</title>
        <authorList>
            <person name="Whitman W.B."/>
            <person name="Woyke T."/>
            <person name="Klenk H.P."/>
            <person name="Zhou Y."/>
            <person name="Lilburn T.G."/>
            <person name="Beck B.J."/>
            <person name="De Vos P."/>
            <person name="Vandamme P."/>
            <person name="Eisen J.A."/>
            <person name="Garrity G."/>
            <person name="Hugenholtz P."/>
            <person name="Kyrpides N.C."/>
        </authorList>
    </citation>
    <scope>NUCLEOTIDE SEQUENCE [LARGE SCALE GENOMIC DNA]</scope>
    <source>
        <strain evidence="3 4">CECT 7306</strain>
    </source>
</reference>
<dbReference type="Proteomes" id="UP000276232">
    <property type="component" value="Unassembled WGS sequence"/>
</dbReference>
<dbReference type="InterPro" id="IPR000627">
    <property type="entry name" value="Intradiol_dOase_C"/>
</dbReference>
<dbReference type="Gene3D" id="2.60.130.10">
    <property type="entry name" value="Aromatic compound dioxygenase"/>
    <property type="match status" value="1"/>
</dbReference>
<dbReference type="PANTHER" id="PTHR34315:SF1">
    <property type="entry name" value="INTRADIOL RING-CLEAVAGE DIOXYGENASES DOMAIN-CONTAINING PROTEIN-RELATED"/>
    <property type="match status" value="1"/>
</dbReference>
<keyword evidence="3" id="KW-0560">Oxidoreductase</keyword>
<dbReference type="InterPro" id="IPR006311">
    <property type="entry name" value="TAT_signal"/>
</dbReference>
<organism evidence="3 4">
    <name type="scientific">Pseudokineococcus lusitanus</name>
    <dbReference type="NCBI Taxonomy" id="763993"/>
    <lineage>
        <taxon>Bacteria</taxon>
        <taxon>Bacillati</taxon>
        <taxon>Actinomycetota</taxon>
        <taxon>Actinomycetes</taxon>
        <taxon>Kineosporiales</taxon>
        <taxon>Kineosporiaceae</taxon>
        <taxon>Pseudokineococcus</taxon>
    </lineage>
</organism>
<feature type="compositionally biased region" description="Low complexity" evidence="1">
    <location>
        <begin position="29"/>
        <end position="39"/>
    </location>
</feature>
<accession>A0A3N1HRL7</accession>
<dbReference type="SUPFAM" id="SSF49482">
    <property type="entry name" value="Aromatic compound dioxygenase"/>
    <property type="match status" value="1"/>
</dbReference>
<dbReference type="PROSITE" id="PS51318">
    <property type="entry name" value="TAT"/>
    <property type="match status" value="1"/>
</dbReference>
<evidence type="ECO:0000313" key="3">
    <source>
        <dbReference type="EMBL" id="ROP45036.1"/>
    </source>
</evidence>
<keyword evidence="4" id="KW-1185">Reference proteome</keyword>
<dbReference type="PANTHER" id="PTHR34315">
    <property type="match status" value="1"/>
</dbReference>
<feature type="region of interest" description="Disordered" evidence="1">
    <location>
        <begin position="103"/>
        <end position="127"/>
    </location>
</feature>
<sequence length="358" mass="35885">MTEQTSPAPAAGPRAPRPRLLRRLRLVAGGAAPTTTTTADGCRRPAPPTYEGRPLARPDEEVVDQGLGFDLTTLRRRQVLRAVGAGVVGLGLAACAPTTTTTTAAAGTSTGEIPDETAGPYPGDGSNGPDVLEQSGVVRGDLRSSFGGATGTAEGVPVELELTVVDLAGGDVPFAGAAVYVWHCDGQGRYSMYSEGVTEENWLRGVQVADADGVVRFTSVVPGCYTGRYPHIHFEVYPDESSVTDVESCIATSQLAVPADVCEAVYAEAAYAASVQPYAGVSLGSDGIFGDDGGELQLATASGDVASGYTLALRVAVDTTTEPVGGGVPGGSGGPAGGRGGPPPEGGPGGGAPPTAAA</sequence>
<dbReference type="Pfam" id="PF00775">
    <property type="entry name" value="Dioxygenase_C"/>
    <property type="match status" value="1"/>
</dbReference>
<dbReference type="GO" id="GO:0008199">
    <property type="term" value="F:ferric iron binding"/>
    <property type="evidence" value="ECO:0007669"/>
    <property type="project" value="InterPro"/>
</dbReference>
<evidence type="ECO:0000259" key="2">
    <source>
        <dbReference type="Pfam" id="PF00775"/>
    </source>
</evidence>
<gene>
    <name evidence="3" type="ORF">EDC03_1166</name>
</gene>
<dbReference type="EMBL" id="RJKN01000002">
    <property type="protein sequence ID" value="ROP45036.1"/>
    <property type="molecule type" value="Genomic_DNA"/>
</dbReference>
<proteinExistence type="predicted"/>
<dbReference type="RefSeq" id="WP_123379226.1">
    <property type="nucleotide sequence ID" value="NZ_RJKN01000002.1"/>
</dbReference>
<feature type="domain" description="Intradiol ring-cleavage dioxygenases" evidence="2">
    <location>
        <begin position="150"/>
        <end position="227"/>
    </location>
</feature>
<name>A0A3N1HRL7_9ACTN</name>
<dbReference type="AlphaFoldDB" id="A0A3N1HRL7"/>
<dbReference type="GO" id="GO:0016702">
    <property type="term" value="F:oxidoreductase activity, acting on single donors with incorporation of molecular oxygen, incorporation of two atoms of oxygen"/>
    <property type="evidence" value="ECO:0007669"/>
    <property type="project" value="InterPro"/>
</dbReference>
<protein>
    <submittedName>
        <fullName evidence="3">Dioxygenase-like protein</fullName>
    </submittedName>
</protein>
<feature type="compositionally biased region" description="Gly residues" evidence="1">
    <location>
        <begin position="324"/>
        <end position="340"/>
    </location>
</feature>
<dbReference type="InParanoid" id="A0A3N1HRL7"/>
<dbReference type="InterPro" id="IPR015889">
    <property type="entry name" value="Intradiol_dOase_core"/>
</dbReference>
<feature type="region of interest" description="Disordered" evidence="1">
    <location>
        <begin position="29"/>
        <end position="59"/>
    </location>
</feature>
<feature type="region of interest" description="Disordered" evidence="1">
    <location>
        <begin position="321"/>
        <end position="358"/>
    </location>
</feature>
<evidence type="ECO:0000256" key="1">
    <source>
        <dbReference type="SAM" id="MobiDB-lite"/>
    </source>
</evidence>
<comment type="caution">
    <text evidence="3">The sequence shown here is derived from an EMBL/GenBank/DDBJ whole genome shotgun (WGS) entry which is preliminary data.</text>
</comment>